<evidence type="ECO:0000313" key="3">
    <source>
        <dbReference type="Proteomes" id="UP000707451"/>
    </source>
</evidence>
<dbReference type="Proteomes" id="UP000707451">
    <property type="component" value="Unassembled WGS sequence"/>
</dbReference>
<sequence length="264" mass="30377">MLKLTKYHHYDLSVPDLFKEFVIAPFTTDQIEEYVAQYVPLEPWTWTKEDYMDRLTTIPGLIGLVKNPFLLSLALGAMPAVVESKDNLSRVRVNRVQLYDSFVQHWLRVNKRRLRNQNLKLSRDEQRMIDELLDDGFEERGIKFQADLAAAIFQEQESKPSFIVGHPLSRRSLVTEQSIVQFLAERAQADPEFKRQLYDLLKQTRFNSVYFSPARSAISSSGSQEGSVRVWDLSTEVSLGAPCDRRTVQGRDGGLPTDKIADRH</sequence>
<evidence type="ECO:0000313" key="2">
    <source>
        <dbReference type="EMBL" id="KAG9067214.1"/>
    </source>
</evidence>
<gene>
    <name evidence="2" type="ORF">KI688_011996</name>
</gene>
<dbReference type="EMBL" id="JAHRHY010000008">
    <property type="protein sequence ID" value="KAG9067214.1"/>
    <property type="molecule type" value="Genomic_DNA"/>
</dbReference>
<dbReference type="OrthoDB" id="2443807at2759"/>
<dbReference type="AlphaFoldDB" id="A0A9P7XWJ4"/>
<comment type="caution">
    <text evidence="2">The sequence shown here is derived from an EMBL/GenBank/DDBJ whole genome shotgun (WGS) entry which is preliminary data.</text>
</comment>
<keyword evidence="3" id="KW-1185">Reference proteome</keyword>
<accession>A0A9P7XWJ4</accession>
<organism evidence="2 3">
    <name type="scientific">Linnemannia hyalina</name>
    <dbReference type="NCBI Taxonomy" id="64524"/>
    <lineage>
        <taxon>Eukaryota</taxon>
        <taxon>Fungi</taxon>
        <taxon>Fungi incertae sedis</taxon>
        <taxon>Mucoromycota</taxon>
        <taxon>Mortierellomycotina</taxon>
        <taxon>Mortierellomycetes</taxon>
        <taxon>Mortierellales</taxon>
        <taxon>Mortierellaceae</taxon>
        <taxon>Linnemannia</taxon>
    </lineage>
</organism>
<evidence type="ECO:0000256" key="1">
    <source>
        <dbReference type="SAM" id="MobiDB-lite"/>
    </source>
</evidence>
<name>A0A9P7XWJ4_9FUNG</name>
<feature type="region of interest" description="Disordered" evidence="1">
    <location>
        <begin position="244"/>
        <end position="264"/>
    </location>
</feature>
<protein>
    <submittedName>
        <fullName evidence="2">Uncharacterized protein</fullName>
    </submittedName>
</protein>
<reference evidence="2" key="1">
    <citation type="submission" date="2021-06" db="EMBL/GenBank/DDBJ databases">
        <title>Genome Sequence of Mortierella hyaline Strain SCG-10, a Cold-Adapted, Nitrate-Reducing Fungus Isolated from Soil in Minnesota, USA.</title>
        <authorList>
            <person name="Aldossari N."/>
        </authorList>
    </citation>
    <scope>NUCLEOTIDE SEQUENCE</scope>
    <source>
        <strain evidence="2">SCG-10</strain>
    </source>
</reference>
<proteinExistence type="predicted"/>